<evidence type="ECO:0000256" key="1">
    <source>
        <dbReference type="SAM" id="MobiDB-lite"/>
    </source>
</evidence>
<keyword evidence="3" id="KW-1185">Reference proteome</keyword>
<sequence length="84" mass="9131">MLSESQQTSALIAAKDDLLSAYKNVHHSLASCASKSSRYLDPLKSYHKTPFYPAPPQPQAQSTANATPTTTNNNTSNQIKLSHD</sequence>
<dbReference type="Proteomes" id="UP000765509">
    <property type="component" value="Unassembled WGS sequence"/>
</dbReference>
<dbReference type="EMBL" id="AVOT02003041">
    <property type="protein sequence ID" value="MBW0472301.1"/>
    <property type="molecule type" value="Genomic_DNA"/>
</dbReference>
<gene>
    <name evidence="2" type="ORF">O181_012016</name>
</gene>
<protein>
    <submittedName>
        <fullName evidence="2">Uncharacterized protein</fullName>
    </submittedName>
</protein>
<comment type="caution">
    <text evidence="2">The sequence shown here is derived from an EMBL/GenBank/DDBJ whole genome shotgun (WGS) entry which is preliminary data.</text>
</comment>
<evidence type="ECO:0000313" key="2">
    <source>
        <dbReference type="EMBL" id="MBW0472301.1"/>
    </source>
</evidence>
<organism evidence="2 3">
    <name type="scientific">Austropuccinia psidii MF-1</name>
    <dbReference type="NCBI Taxonomy" id="1389203"/>
    <lineage>
        <taxon>Eukaryota</taxon>
        <taxon>Fungi</taxon>
        <taxon>Dikarya</taxon>
        <taxon>Basidiomycota</taxon>
        <taxon>Pucciniomycotina</taxon>
        <taxon>Pucciniomycetes</taxon>
        <taxon>Pucciniales</taxon>
        <taxon>Sphaerophragmiaceae</taxon>
        <taxon>Austropuccinia</taxon>
    </lineage>
</organism>
<proteinExistence type="predicted"/>
<feature type="region of interest" description="Disordered" evidence="1">
    <location>
        <begin position="44"/>
        <end position="84"/>
    </location>
</feature>
<name>A0A9Q3GLW5_9BASI</name>
<feature type="compositionally biased region" description="Low complexity" evidence="1">
    <location>
        <begin position="59"/>
        <end position="78"/>
    </location>
</feature>
<dbReference type="AlphaFoldDB" id="A0A9Q3GLW5"/>
<accession>A0A9Q3GLW5</accession>
<dbReference type="OrthoDB" id="1919336at2759"/>
<evidence type="ECO:0000313" key="3">
    <source>
        <dbReference type="Proteomes" id="UP000765509"/>
    </source>
</evidence>
<reference evidence="2" key="1">
    <citation type="submission" date="2021-03" db="EMBL/GenBank/DDBJ databases">
        <title>Draft genome sequence of rust myrtle Austropuccinia psidii MF-1, a brazilian biotype.</title>
        <authorList>
            <person name="Quecine M.C."/>
            <person name="Pachon D.M.R."/>
            <person name="Bonatelli M.L."/>
            <person name="Correr F.H."/>
            <person name="Franceschini L.M."/>
            <person name="Leite T.F."/>
            <person name="Margarido G.R.A."/>
            <person name="Almeida C.A."/>
            <person name="Ferrarezi J.A."/>
            <person name="Labate C.A."/>
        </authorList>
    </citation>
    <scope>NUCLEOTIDE SEQUENCE</scope>
    <source>
        <strain evidence="2">MF-1</strain>
    </source>
</reference>